<feature type="signal peptide" evidence="1">
    <location>
        <begin position="1"/>
        <end position="20"/>
    </location>
</feature>
<accession>A0A504UMC7</accession>
<dbReference type="GO" id="GO:0016301">
    <property type="term" value="F:kinase activity"/>
    <property type="evidence" value="ECO:0007669"/>
    <property type="project" value="UniProtKB-KW"/>
</dbReference>
<gene>
    <name evidence="2" type="ORF">FJQ55_05090</name>
</gene>
<comment type="caution">
    <text evidence="2">The sequence shown here is derived from an EMBL/GenBank/DDBJ whole genome shotgun (WGS) entry which is preliminary data.</text>
</comment>
<protein>
    <submittedName>
        <fullName evidence="2">Histidine kinase</fullName>
    </submittedName>
</protein>
<name>A0A504UMC7_9HYPH</name>
<evidence type="ECO:0000256" key="1">
    <source>
        <dbReference type="SAM" id="SignalP"/>
    </source>
</evidence>
<organism evidence="2 3">
    <name type="scientific">Rhizobium glycinendophyticum</name>
    <dbReference type="NCBI Taxonomy" id="2589807"/>
    <lineage>
        <taxon>Bacteria</taxon>
        <taxon>Pseudomonadati</taxon>
        <taxon>Pseudomonadota</taxon>
        <taxon>Alphaproteobacteria</taxon>
        <taxon>Hyphomicrobiales</taxon>
        <taxon>Rhizobiaceae</taxon>
        <taxon>Rhizobium/Agrobacterium group</taxon>
        <taxon>Rhizobium</taxon>
    </lineage>
</organism>
<dbReference type="AlphaFoldDB" id="A0A504UMC7"/>
<dbReference type="OrthoDB" id="8288922at2"/>
<keyword evidence="3" id="KW-1185">Reference proteome</keyword>
<feature type="chain" id="PRO_5021205066" evidence="1">
    <location>
        <begin position="21"/>
        <end position="163"/>
    </location>
</feature>
<dbReference type="Proteomes" id="UP000316429">
    <property type="component" value="Unassembled WGS sequence"/>
</dbReference>
<keyword evidence="2" id="KW-0418">Kinase</keyword>
<dbReference type="EMBL" id="VFYP01000001">
    <property type="protein sequence ID" value="TPP10246.1"/>
    <property type="molecule type" value="Genomic_DNA"/>
</dbReference>
<dbReference type="RefSeq" id="WP_140826598.1">
    <property type="nucleotide sequence ID" value="NZ_VFYP01000001.1"/>
</dbReference>
<dbReference type="Gene3D" id="3.40.1000.10">
    <property type="entry name" value="Mog1/PsbP, alpha/beta/alpha sandwich"/>
    <property type="match status" value="1"/>
</dbReference>
<evidence type="ECO:0000313" key="2">
    <source>
        <dbReference type="EMBL" id="TPP10246.1"/>
    </source>
</evidence>
<evidence type="ECO:0000313" key="3">
    <source>
        <dbReference type="Proteomes" id="UP000316429"/>
    </source>
</evidence>
<keyword evidence="1" id="KW-0732">Signal</keyword>
<proteinExistence type="predicted"/>
<keyword evidence="2" id="KW-0808">Transferase</keyword>
<sequence length="163" mass="17125">MKKLLIASVFAISMPFAASAAELIFPSDAPVASITIPDSWGPKETETGVDATSEDGAVYFSIDVADAASSDKTTEIAIDFLTKNGVKIDPQSLKESGETDVNGLKISSLDYEGTDESGPVDVSIGFAAAGEKVLIFTYWGSKDTQAEHQKELGEMLASLKPAS</sequence>
<reference evidence="2 3" key="1">
    <citation type="submission" date="2019-06" db="EMBL/GenBank/DDBJ databases">
        <title>Rhizobium sp. CL12 isolated from roots of soybean.</title>
        <authorList>
            <person name="Wang C."/>
        </authorList>
    </citation>
    <scope>NUCLEOTIDE SEQUENCE [LARGE SCALE GENOMIC DNA]</scope>
    <source>
        <strain evidence="2 3">CL12</strain>
    </source>
</reference>